<evidence type="ECO:0000256" key="5">
    <source>
        <dbReference type="ARBA" id="ARBA00022989"/>
    </source>
</evidence>
<comment type="subcellular location">
    <subcellularLocation>
        <location evidence="1">Cell membrane</location>
        <topology evidence="1">Multi-pass membrane protein</topology>
    </subcellularLocation>
</comment>
<dbReference type="eggNOG" id="COG3264">
    <property type="taxonomic scope" value="Bacteria"/>
</dbReference>
<dbReference type="InterPro" id="IPR049142">
    <property type="entry name" value="MS_channel_1st"/>
</dbReference>
<dbReference type="Gene3D" id="1.10.287.1260">
    <property type="match status" value="1"/>
</dbReference>
<dbReference type="InterPro" id="IPR023408">
    <property type="entry name" value="MscS_beta-dom_sf"/>
</dbReference>
<dbReference type="AlphaFoldDB" id="A0A090E2Z0"/>
<dbReference type="GO" id="GO:0008381">
    <property type="term" value="F:mechanosensitive monoatomic ion channel activity"/>
    <property type="evidence" value="ECO:0007669"/>
    <property type="project" value="UniProtKB-ARBA"/>
</dbReference>
<dbReference type="Pfam" id="PF00924">
    <property type="entry name" value="MS_channel_2nd"/>
    <property type="match status" value="1"/>
</dbReference>
<dbReference type="InterPro" id="IPR052702">
    <property type="entry name" value="MscS-like_channel"/>
</dbReference>
<evidence type="ECO:0000256" key="8">
    <source>
        <dbReference type="SAM" id="Phobius"/>
    </source>
</evidence>
<reference evidence="12" key="1">
    <citation type="submission" date="2013-12" db="EMBL/GenBank/DDBJ databases">
        <authorList>
            <person name="Linke B."/>
        </authorList>
    </citation>
    <scope>NUCLEOTIDE SEQUENCE [LARGE SCALE GENOMIC DNA]</scope>
    <source>
        <strain evidence="12">CRIB-18</strain>
    </source>
</reference>
<dbReference type="PANTHER" id="PTHR30347:SF1">
    <property type="entry name" value="MECHANOSENSITIVE CHANNEL MSCK"/>
    <property type="match status" value="1"/>
</dbReference>
<evidence type="ECO:0000313" key="12">
    <source>
        <dbReference type="EMBL" id="CDR34999.1"/>
    </source>
</evidence>
<dbReference type="Gene3D" id="2.30.30.60">
    <property type="match status" value="1"/>
</dbReference>
<dbReference type="SUPFAM" id="SSF50182">
    <property type="entry name" value="Sm-like ribonucleoproteins"/>
    <property type="match status" value="1"/>
</dbReference>
<dbReference type="Gene3D" id="3.30.70.100">
    <property type="match status" value="1"/>
</dbReference>
<dbReference type="Proteomes" id="UP000031552">
    <property type="component" value="Unassembled WGS sequence"/>
</dbReference>
<feature type="transmembrane region" description="Helical" evidence="8">
    <location>
        <begin position="524"/>
        <end position="553"/>
    </location>
</feature>
<dbReference type="InterPro" id="IPR049278">
    <property type="entry name" value="MS_channel_C"/>
</dbReference>
<dbReference type="InterPro" id="IPR011014">
    <property type="entry name" value="MscS_channel_TM-2"/>
</dbReference>
<feature type="transmembrane region" description="Helical" evidence="8">
    <location>
        <begin position="457"/>
        <end position="478"/>
    </location>
</feature>
<dbReference type="GO" id="GO:0005886">
    <property type="term" value="C:plasma membrane"/>
    <property type="evidence" value="ECO:0007669"/>
    <property type="project" value="UniProtKB-SubCell"/>
</dbReference>
<dbReference type="SUPFAM" id="SSF82861">
    <property type="entry name" value="Mechanosensitive channel protein MscS (YggB), transmembrane region"/>
    <property type="match status" value="1"/>
</dbReference>
<feature type="domain" description="Mechanosensitive ion channel transmembrane helices 2/3" evidence="11">
    <location>
        <begin position="499"/>
        <end position="539"/>
    </location>
</feature>
<dbReference type="InterPro" id="IPR006685">
    <property type="entry name" value="MscS_channel_2nd"/>
</dbReference>
<feature type="domain" description="Mechanosensitive ion channel MscS" evidence="9">
    <location>
        <begin position="541"/>
        <end position="607"/>
    </location>
</feature>
<accession>A0A090E2Z0</accession>
<keyword evidence="6 8" id="KW-0472">Membrane</keyword>
<feature type="coiled-coil region" evidence="7">
    <location>
        <begin position="209"/>
        <end position="236"/>
    </location>
</feature>
<protein>
    <submittedName>
        <fullName evidence="12">Mechanosensitive ion channel protein</fullName>
    </submittedName>
</protein>
<comment type="caution">
    <text evidence="12">The sequence shown here is derived from an EMBL/GenBank/DDBJ whole genome shotgun (WGS) entry which is preliminary data.</text>
</comment>
<feature type="domain" description="Mechanosensitive ion channel MscS C-terminal" evidence="10">
    <location>
        <begin position="617"/>
        <end position="702"/>
    </location>
</feature>
<dbReference type="SUPFAM" id="SSF82689">
    <property type="entry name" value="Mechanosensitive channel protein MscS (YggB), C-terminal domain"/>
    <property type="match status" value="1"/>
</dbReference>
<evidence type="ECO:0000256" key="3">
    <source>
        <dbReference type="ARBA" id="ARBA00022475"/>
    </source>
</evidence>
<evidence type="ECO:0000259" key="11">
    <source>
        <dbReference type="Pfam" id="PF21088"/>
    </source>
</evidence>
<dbReference type="PANTHER" id="PTHR30347">
    <property type="entry name" value="POTASSIUM CHANNEL RELATED"/>
    <property type="match status" value="1"/>
</dbReference>
<dbReference type="Pfam" id="PF21082">
    <property type="entry name" value="MS_channel_3rd"/>
    <property type="match status" value="1"/>
</dbReference>
<dbReference type="InterPro" id="IPR011066">
    <property type="entry name" value="MscS_channel_C_sf"/>
</dbReference>
<reference evidence="12" key="2">
    <citation type="submission" date="2014-09" db="EMBL/GenBank/DDBJ databases">
        <title>Criblamydia sequanensis harbors a mega-plasmid encoding arsenite resistance.</title>
        <authorList>
            <person name="Bertelli C."/>
            <person name="Goesmann A."/>
            <person name="Greub G."/>
        </authorList>
    </citation>
    <scope>NUCLEOTIDE SEQUENCE [LARGE SCALE GENOMIC DNA]</scope>
    <source>
        <strain evidence="12">CRIB-18</strain>
    </source>
</reference>
<organism evidence="12 13">
    <name type="scientific">Candidatus Criblamydia sequanensis CRIB-18</name>
    <dbReference type="NCBI Taxonomy" id="1437425"/>
    <lineage>
        <taxon>Bacteria</taxon>
        <taxon>Pseudomonadati</taxon>
        <taxon>Chlamydiota</taxon>
        <taxon>Chlamydiia</taxon>
        <taxon>Parachlamydiales</taxon>
        <taxon>Candidatus Criblamydiaceae</taxon>
        <taxon>Candidatus Criblamydia</taxon>
    </lineage>
</organism>
<dbReference type="EMBL" id="CCEJ010000011">
    <property type="protein sequence ID" value="CDR34999.1"/>
    <property type="molecule type" value="Genomic_DNA"/>
</dbReference>
<dbReference type="RefSeq" id="WP_053332022.1">
    <property type="nucleotide sequence ID" value="NZ_CCEJ010000011.1"/>
</dbReference>
<comment type="similarity">
    <text evidence="2">Belongs to the MscS (TC 1.A.23) family.</text>
</comment>
<dbReference type="OrthoDB" id="9809206at2"/>
<keyword evidence="13" id="KW-1185">Reference proteome</keyword>
<evidence type="ECO:0000256" key="1">
    <source>
        <dbReference type="ARBA" id="ARBA00004651"/>
    </source>
</evidence>
<name>A0A090E2Z0_9BACT</name>
<dbReference type="STRING" id="1437425.CSEC_2193"/>
<evidence type="ECO:0000259" key="9">
    <source>
        <dbReference type="Pfam" id="PF00924"/>
    </source>
</evidence>
<proteinExistence type="inferred from homology"/>
<gene>
    <name evidence="12" type="ORF">CSEC_2193</name>
</gene>
<keyword evidence="7" id="KW-0175">Coiled coil</keyword>
<evidence type="ECO:0000256" key="4">
    <source>
        <dbReference type="ARBA" id="ARBA00022692"/>
    </source>
</evidence>
<keyword evidence="5 8" id="KW-1133">Transmembrane helix</keyword>
<keyword evidence="4 8" id="KW-0812">Transmembrane</keyword>
<evidence type="ECO:0000256" key="7">
    <source>
        <dbReference type="SAM" id="Coils"/>
    </source>
</evidence>
<evidence type="ECO:0000256" key="2">
    <source>
        <dbReference type="ARBA" id="ARBA00008017"/>
    </source>
</evidence>
<evidence type="ECO:0000313" key="13">
    <source>
        <dbReference type="Proteomes" id="UP000031552"/>
    </source>
</evidence>
<dbReference type="Pfam" id="PF21088">
    <property type="entry name" value="MS_channel_1st"/>
    <property type="match status" value="1"/>
</dbReference>
<feature type="transmembrane region" description="Helical" evidence="8">
    <location>
        <begin position="499"/>
        <end position="518"/>
    </location>
</feature>
<evidence type="ECO:0000259" key="10">
    <source>
        <dbReference type="Pfam" id="PF21082"/>
    </source>
</evidence>
<feature type="coiled-coil region" evidence="7">
    <location>
        <begin position="60"/>
        <end position="163"/>
    </location>
</feature>
<keyword evidence="3" id="KW-1003">Cell membrane</keyword>
<evidence type="ECO:0000256" key="6">
    <source>
        <dbReference type="ARBA" id="ARBA00023136"/>
    </source>
</evidence>
<sequence>MRKLTFIILLCLSLFIEFKGFSDEAIEKETSPLKPVSEAPFNFLDLNIENLDNYFKISTIAEFKNQNIKLLEELKTLLQEVSQDSSKILKPIIEKIALNLKSYEQLLEAKTSQKTAPPLILSTYSIEEALTIERTIRTLEIELKNIQDDLVDSKEELASLQDAFIKQKRTYESIKEPSEAKLVSGIQLFLEKLTLELTRLKFINLNERALEKEKTISLLEASLNNANANLFSTEEQSDAFFSKLEEIEKKWILSKELLRQAEAKETRILSESQNDAETSLLASIEEDRAEINEALLHNQALLASSEYYLSKVILSSQSLNLQEIRKIIYSNRAKLNTIRKKSLEWQLLSERQIQRLGGLLSQEPLETSSEGFNQKQRNILKTAQDNLLLIQKLKNEMEDTLFINTLLEKQVSLKSAASERWLQDILDFGKRIWKSFQDSFKKELFYIGKNPVTLLNILQFIFIIFATIWLSRIVLRALTNLAINRRGIKKSLVYRITRLINYLLLAIGMLFALSTLGFDFSNFLLVAGALGVGLGFGLQSIFNNFISGIIILFESHLKVGDYIELESGLKGEIREINVRNTVITDNDGIDVLIPNSEIISSKVLNWTMKSPYRRFHIPFKTAYGTDKELVQKVVVEAAKKVPHTLARIGIPEPQVRLLNLGENGLEFELVVWVSEQYTKRFGKASSDYLWAIETALNNEKIVIPVPKREIHIIHSDSNHPQDSNPSENNK</sequence>
<dbReference type="InterPro" id="IPR010920">
    <property type="entry name" value="LSM_dom_sf"/>
</dbReference>